<dbReference type="Proteomes" id="UP000030151">
    <property type="component" value="Unassembled WGS sequence"/>
</dbReference>
<dbReference type="SUPFAM" id="SSF55729">
    <property type="entry name" value="Acyl-CoA N-acyltransferases (Nat)"/>
    <property type="match status" value="1"/>
</dbReference>
<dbReference type="InterPro" id="IPR053144">
    <property type="entry name" value="Acetyltransferase_Butenolide"/>
</dbReference>
<dbReference type="OrthoDB" id="10039976at2759"/>
<dbReference type="Pfam" id="PF00583">
    <property type="entry name" value="Acetyltransf_1"/>
    <property type="match status" value="1"/>
</dbReference>
<organism evidence="2 3">
    <name type="scientific">Metarhizium robertsii</name>
    <dbReference type="NCBI Taxonomy" id="568076"/>
    <lineage>
        <taxon>Eukaryota</taxon>
        <taxon>Fungi</taxon>
        <taxon>Dikarya</taxon>
        <taxon>Ascomycota</taxon>
        <taxon>Pezizomycotina</taxon>
        <taxon>Sordariomycetes</taxon>
        <taxon>Hypocreomycetidae</taxon>
        <taxon>Hypocreales</taxon>
        <taxon>Clavicipitaceae</taxon>
        <taxon>Metarhizium</taxon>
    </lineage>
</organism>
<dbReference type="PANTHER" id="PTHR43233">
    <property type="entry name" value="FAMILY N-ACETYLTRANSFERASE, PUTATIVE (AFU_ORTHOLOGUE AFUA_6G03350)-RELATED"/>
    <property type="match status" value="1"/>
</dbReference>
<dbReference type="eggNOG" id="ENOG502SMS9">
    <property type="taxonomic scope" value="Eukaryota"/>
</dbReference>
<dbReference type="PANTHER" id="PTHR43233:SF1">
    <property type="entry name" value="FAMILY N-ACETYLTRANSFERASE, PUTATIVE (AFU_ORTHOLOGUE AFUA_6G03350)-RELATED"/>
    <property type="match status" value="1"/>
</dbReference>
<reference evidence="2 3" key="1">
    <citation type="submission" date="2014-02" db="EMBL/GenBank/DDBJ databases">
        <title>The genome sequence of the entomopathogenic fungus Metarhizium robertsii ARSEF 2575.</title>
        <authorList>
            <person name="Giuliano Garisto Donzelli B."/>
            <person name="Roe B.A."/>
            <person name="Macmil S.L."/>
            <person name="Krasnoff S.B."/>
            <person name="Gibson D.M."/>
        </authorList>
    </citation>
    <scope>NUCLEOTIDE SEQUENCE [LARGE SCALE GENOMIC DNA]</scope>
    <source>
        <strain evidence="2 3">ARSEF 2575</strain>
    </source>
</reference>
<comment type="caution">
    <text evidence="2">The sequence shown here is derived from an EMBL/GenBank/DDBJ whole genome shotgun (WGS) entry which is preliminary data.</text>
</comment>
<evidence type="ECO:0000313" key="2">
    <source>
        <dbReference type="EMBL" id="EXU96526.1"/>
    </source>
</evidence>
<protein>
    <submittedName>
        <fullName evidence="2">Acetyltransferase (GNAT) domain protein</fullName>
    </submittedName>
</protein>
<dbReference type="InterPro" id="IPR016181">
    <property type="entry name" value="Acyl_CoA_acyltransferase"/>
</dbReference>
<dbReference type="InterPro" id="IPR000182">
    <property type="entry name" value="GNAT_dom"/>
</dbReference>
<sequence length="179" mass="19995">MSLPSEPRNWTKDGFLISTDKSLISVKALNAVFAQEFLYWAAAMPDEVLQTMVDASFCFGLYKIRQQGDTVAQNGDSVHPDSLQQIGFARLATDYVTFAYLTDVYVLPEYQGLGLGGWIIDCIDEVMDPLPYLRWFTLRTAVPKSKQAYEKRLGMSVLDQGDVTKGAVMMGKKGRGNYV</sequence>
<dbReference type="PROSITE" id="PS51186">
    <property type="entry name" value="GNAT"/>
    <property type="match status" value="1"/>
</dbReference>
<dbReference type="EMBL" id="JELW01000048">
    <property type="protein sequence ID" value="EXU96526.1"/>
    <property type="molecule type" value="Genomic_DNA"/>
</dbReference>
<evidence type="ECO:0000313" key="3">
    <source>
        <dbReference type="Proteomes" id="UP000030151"/>
    </source>
</evidence>
<name>A0A0A1UN46_9HYPO</name>
<evidence type="ECO:0000259" key="1">
    <source>
        <dbReference type="PROSITE" id="PS51186"/>
    </source>
</evidence>
<feature type="domain" description="N-acetyltransferase" evidence="1">
    <location>
        <begin position="19"/>
        <end position="175"/>
    </location>
</feature>
<dbReference type="HOGENOM" id="CLU_086503_2_0_1"/>
<accession>A0A0A1UN46</accession>
<keyword evidence="2" id="KW-0808">Transferase</keyword>
<gene>
    <name evidence="2" type="ORF">X797_010337</name>
</gene>
<dbReference type="CDD" id="cd04301">
    <property type="entry name" value="NAT_SF"/>
    <property type="match status" value="1"/>
</dbReference>
<dbReference type="AlphaFoldDB" id="A0A0A1UN46"/>
<dbReference type="Gene3D" id="3.40.630.30">
    <property type="match status" value="1"/>
</dbReference>
<proteinExistence type="predicted"/>
<dbReference type="GO" id="GO:0016747">
    <property type="term" value="F:acyltransferase activity, transferring groups other than amino-acyl groups"/>
    <property type="evidence" value="ECO:0007669"/>
    <property type="project" value="InterPro"/>
</dbReference>